<dbReference type="Pfam" id="PF00651">
    <property type="entry name" value="BTB"/>
    <property type="match status" value="1"/>
</dbReference>
<accession>A0A7E4VIF5</accession>
<organism evidence="2 3">
    <name type="scientific">Panagrellus redivivus</name>
    <name type="common">Microworm</name>
    <dbReference type="NCBI Taxonomy" id="6233"/>
    <lineage>
        <taxon>Eukaryota</taxon>
        <taxon>Metazoa</taxon>
        <taxon>Ecdysozoa</taxon>
        <taxon>Nematoda</taxon>
        <taxon>Chromadorea</taxon>
        <taxon>Rhabditida</taxon>
        <taxon>Tylenchina</taxon>
        <taxon>Panagrolaimomorpha</taxon>
        <taxon>Panagrolaimoidea</taxon>
        <taxon>Panagrolaimidae</taxon>
        <taxon>Panagrellus</taxon>
    </lineage>
</organism>
<dbReference type="SUPFAM" id="SSF49599">
    <property type="entry name" value="TRAF domain-like"/>
    <property type="match status" value="1"/>
</dbReference>
<evidence type="ECO:0000313" key="2">
    <source>
        <dbReference type="Proteomes" id="UP000492821"/>
    </source>
</evidence>
<dbReference type="Gene3D" id="3.30.710.10">
    <property type="entry name" value="Potassium Channel Kv1.1, Chain A"/>
    <property type="match status" value="2"/>
</dbReference>
<dbReference type="PANTHER" id="PTHR24413">
    <property type="entry name" value="SPECKLE-TYPE POZ PROTEIN"/>
    <property type="match status" value="1"/>
</dbReference>
<evidence type="ECO:0000313" key="3">
    <source>
        <dbReference type="WBParaSite" id="Pan_g20869.t2"/>
    </source>
</evidence>
<dbReference type="Proteomes" id="UP000492821">
    <property type="component" value="Unassembled WGS sequence"/>
</dbReference>
<dbReference type="InterPro" id="IPR000210">
    <property type="entry name" value="BTB/POZ_dom"/>
</dbReference>
<dbReference type="CDD" id="cd18186">
    <property type="entry name" value="BTB_POZ_ZBTB_KLHL-like"/>
    <property type="match status" value="1"/>
</dbReference>
<reference evidence="3" key="2">
    <citation type="submission" date="2020-10" db="UniProtKB">
        <authorList>
            <consortium name="WormBaseParasite"/>
        </authorList>
    </citation>
    <scope>IDENTIFICATION</scope>
</reference>
<dbReference type="SUPFAM" id="SSF54695">
    <property type="entry name" value="POZ domain"/>
    <property type="match status" value="1"/>
</dbReference>
<feature type="domain" description="BTB" evidence="1">
    <location>
        <begin position="156"/>
        <end position="215"/>
    </location>
</feature>
<name>A0A7E4VIF5_PANRE</name>
<dbReference type="InterPro" id="IPR011333">
    <property type="entry name" value="SKP1/BTB/POZ_sf"/>
</dbReference>
<proteinExistence type="predicted"/>
<dbReference type="AlphaFoldDB" id="A0A7E4VIF5"/>
<evidence type="ECO:0000259" key="1">
    <source>
        <dbReference type="PROSITE" id="PS50097"/>
    </source>
</evidence>
<protein>
    <submittedName>
        <fullName evidence="3">BTB domain-containing protein</fullName>
    </submittedName>
</protein>
<dbReference type="PROSITE" id="PS50097">
    <property type="entry name" value="BTB"/>
    <property type="match status" value="1"/>
</dbReference>
<keyword evidence="2" id="KW-1185">Reference proteome</keyword>
<reference evidence="2" key="1">
    <citation type="journal article" date="2013" name="Genetics">
        <title>The draft genome and transcriptome of Panagrellus redivivus are shaped by the harsh demands of a free-living lifestyle.</title>
        <authorList>
            <person name="Srinivasan J."/>
            <person name="Dillman A.R."/>
            <person name="Macchietto M.G."/>
            <person name="Heikkinen L."/>
            <person name="Lakso M."/>
            <person name="Fracchia K.M."/>
            <person name="Antoshechkin I."/>
            <person name="Mortazavi A."/>
            <person name="Wong G."/>
            <person name="Sternberg P.W."/>
        </authorList>
    </citation>
    <scope>NUCLEOTIDE SEQUENCE [LARGE SCALE GENOMIC DNA]</scope>
    <source>
        <strain evidence="2">MT8872</strain>
    </source>
</reference>
<sequence length="400" mass="45616">MPAVSFYTKVVGTVNVEDSCTIVIKENELTERSVLESQESPKRNVPCSSGVQWNFRWYPAGDTPANKDNVTVCIYVDGFINFNVTVTIEGNLIKHRLDPFGSWYRKIKWVHVSHHDLQPFFCDGKVSLTYKLSFEVEVPVSLINHSIFQSCEGIPTDCEIVVGTDSVKAHKNLLQFIAPGLYANFIHNTVESRSGKVIITDFDYKIVKATMDYLYGCQLEDVSIETVIGMLRFADKYNIKSVQLEKVPFLNLKNETFYIIVHYAFDCCKDSLFNDCVKVFKRREDQLKTTDKFAKLPPAVVVKILKSAFSLSDTCEILRHAHNYGFPGVIEYLEFPMSLSLSLQNFCDTASYAWDHSREELKKTCAKFFYDNRLEITIMPAFHELGNTAVEIMKASLVSK</sequence>
<dbReference type="WBParaSite" id="Pan_g20869.t2">
    <property type="protein sequence ID" value="Pan_g20869.t2"/>
    <property type="gene ID" value="Pan_g20869"/>
</dbReference>
<dbReference type="SMART" id="SM00225">
    <property type="entry name" value="BTB"/>
    <property type="match status" value="1"/>
</dbReference>